<comment type="caution">
    <text evidence="2">The sequence shown here is derived from an EMBL/GenBank/DDBJ whole genome shotgun (WGS) entry which is preliminary data.</text>
</comment>
<evidence type="ECO:0000256" key="1">
    <source>
        <dbReference type="SAM" id="MobiDB-lite"/>
    </source>
</evidence>
<gene>
    <name evidence="2" type="ORF">CCH79_00010245</name>
</gene>
<dbReference type="GO" id="GO:0045180">
    <property type="term" value="C:basal cortex"/>
    <property type="evidence" value="ECO:0007669"/>
    <property type="project" value="TreeGrafter"/>
</dbReference>
<dbReference type="InterPro" id="IPR052212">
    <property type="entry name" value="PH-like_domain"/>
</dbReference>
<feature type="region of interest" description="Disordered" evidence="1">
    <location>
        <begin position="73"/>
        <end position="99"/>
    </location>
</feature>
<sequence length="654" mass="69521">MTVTFKRALVDPTNRRGSQMTGIHFGHGTLCASISVTFSILVKAICVRPLLLRDSLQLARYYFGRKNANTESLVNGNHQASSSQSPSGPGERVQSEHSAIVSSIEKDLQEIMDSLVMDDLEPSSSDAKKPPGGQSMHHSPLSPMVNGGGRYLLSPPTSPGAMSVGSSYENASPPFSPLSSPSPASSGSFTSPSPGGGHQDQSSSLPPVPIRSSSYNFSSQPPPVPLPRTILPNFSSTGVGQKVQESPRLQRKVLTETPPSPKPSRRGLGQDGSESPRQTPLVSSSESLSGKNIVPSSPRVTPKFPTCSSPSPSPSPSSPRTKTSTVLQERPASPFREHTILADGSQNSSSSRQLSQPSKAFQPPLDPIVHVIQGSPLPQHPRSLQPPESPRLARRNLELNGGSAGSSSMRELPPLSPSLARRGVPVLPGALPGTISTSRTPENPSCLSRLVPESPRLRRKTGSASEEPSCSRVIRARSPSPTSMLMEGSSGVGIRKASFGNSLSPAFSLGSLPGSSPAASPRTQRKMSLGRPHPGMRERKNSITEISDNEDELLEYHRRQREERLREQEMERLLSDPGGSEAVHQESSSHKRSAAAVMERFYTSGGSGMVPATGPAPTGTQPLLCLLALTKQKPVFLSSVAALMKVTDATTDYI</sequence>
<feature type="compositionally biased region" description="Polar residues" evidence="1">
    <location>
        <begin position="434"/>
        <end position="446"/>
    </location>
</feature>
<dbReference type="PANTHER" id="PTHR12156">
    <property type="entry name" value="PLECKSTRIN HOMOLOGY-LIKE DOMAIN, FAMILY B, MEMBER 3"/>
    <property type="match status" value="1"/>
</dbReference>
<feature type="region of interest" description="Disordered" evidence="1">
    <location>
        <begin position="510"/>
        <end position="538"/>
    </location>
</feature>
<evidence type="ECO:0000313" key="3">
    <source>
        <dbReference type="Proteomes" id="UP000250572"/>
    </source>
</evidence>
<organism evidence="2 3">
    <name type="scientific">Gambusia affinis</name>
    <name type="common">Western mosquitofish</name>
    <name type="synonym">Heterandria affinis</name>
    <dbReference type="NCBI Taxonomy" id="33528"/>
    <lineage>
        <taxon>Eukaryota</taxon>
        <taxon>Metazoa</taxon>
        <taxon>Chordata</taxon>
        <taxon>Craniata</taxon>
        <taxon>Vertebrata</taxon>
        <taxon>Euteleostomi</taxon>
        <taxon>Actinopterygii</taxon>
        <taxon>Neopterygii</taxon>
        <taxon>Teleostei</taxon>
        <taxon>Neoteleostei</taxon>
        <taxon>Acanthomorphata</taxon>
        <taxon>Ovalentaria</taxon>
        <taxon>Atherinomorphae</taxon>
        <taxon>Cyprinodontiformes</taxon>
        <taxon>Poeciliidae</taxon>
        <taxon>Poeciliinae</taxon>
        <taxon>Gambusia</taxon>
    </lineage>
</organism>
<evidence type="ECO:0000313" key="2">
    <source>
        <dbReference type="EMBL" id="PWA22009.1"/>
    </source>
</evidence>
<dbReference type="AlphaFoldDB" id="A0A315VGM8"/>
<feature type="compositionally biased region" description="Low complexity" evidence="1">
    <location>
        <begin position="177"/>
        <end position="193"/>
    </location>
</feature>
<reference evidence="2 3" key="1">
    <citation type="journal article" date="2018" name="G3 (Bethesda)">
        <title>A High-Quality Reference Genome for the Invasive Mosquitofish Gambusia affinis Using a Chicago Library.</title>
        <authorList>
            <person name="Hoffberg S.L."/>
            <person name="Troendle N.J."/>
            <person name="Glenn T.C."/>
            <person name="Mahmud O."/>
            <person name="Louha S."/>
            <person name="Chalopin D."/>
            <person name="Bennetzen J.L."/>
            <person name="Mauricio R."/>
        </authorList>
    </citation>
    <scope>NUCLEOTIDE SEQUENCE [LARGE SCALE GENOMIC DNA]</scope>
    <source>
        <strain evidence="2">NE01/NJP1002.9</strain>
        <tissue evidence="2">Muscle</tissue>
    </source>
</reference>
<dbReference type="Proteomes" id="UP000250572">
    <property type="component" value="Unassembled WGS sequence"/>
</dbReference>
<feature type="compositionally biased region" description="Low complexity" evidence="1">
    <location>
        <begin position="79"/>
        <end position="90"/>
    </location>
</feature>
<feature type="compositionally biased region" description="Low complexity" evidence="1">
    <location>
        <begin position="345"/>
        <end position="358"/>
    </location>
</feature>
<accession>A0A315VGM8</accession>
<feature type="compositionally biased region" description="Polar residues" evidence="1">
    <location>
        <begin position="199"/>
        <end position="219"/>
    </location>
</feature>
<keyword evidence="3" id="KW-1185">Reference proteome</keyword>
<feature type="compositionally biased region" description="Low complexity" evidence="1">
    <location>
        <begin position="510"/>
        <end position="521"/>
    </location>
</feature>
<dbReference type="EMBL" id="NHOQ01001816">
    <property type="protein sequence ID" value="PWA22009.1"/>
    <property type="molecule type" value="Genomic_DNA"/>
</dbReference>
<name>A0A315VGM8_GAMAF</name>
<proteinExistence type="predicted"/>
<dbReference type="GO" id="GO:0070507">
    <property type="term" value="P:regulation of microtubule cytoskeleton organization"/>
    <property type="evidence" value="ECO:0007669"/>
    <property type="project" value="TreeGrafter"/>
</dbReference>
<feature type="region of interest" description="Disordered" evidence="1">
    <location>
        <begin position="573"/>
        <end position="593"/>
    </location>
</feature>
<dbReference type="PANTHER" id="PTHR12156:SF30">
    <property type="entry name" value="PLECKSTRIN HOMOLOGY-LIKE DOMAIN FAMILY B MEMBER 1 ISOFORM X1"/>
    <property type="match status" value="1"/>
</dbReference>
<protein>
    <submittedName>
        <fullName evidence="2">Uncharacterized protein</fullName>
    </submittedName>
</protein>
<feature type="region of interest" description="Disordered" evidence="1">
    <location>
        <begin position="120"/>
        <end position="489"/>
    </location>
</feature>
<feature type="compositionally biased region" description="Low complexity" evidence="1">
    <location>
        <begin position="301"/>
        <end position="310"/>
    </location>
</feature>
<feature type="compositionally biased region" description="Polar residues" evidence="1">
    <location>
        <begin position="272"/>
        <end position="299"/>
    </location>
</feature>